<evidence type="ECO:0000256" key="2">
    <source>
        <dbReference type="ARBA" id="ARBA00009947"/>
    </source>
</evidence>
<dbReference type="STRING" id="240159.A0A4U5V820"/>
<dbReference type="GO" id="GO:0042073">
    <property type="term" value="P:intraciliary transport"/>
    <property type="evidence" value="ECO:0007669"/>
    <property type="project" value="TreeGrafter"/>
</dbReference>
<keyword evidence="8" id="KW-1185">Reference proteome</keyword>
<evidence type="ECO:0000256" key="1">
    <source>
        <dbReference type="ARBA" id="ARBA00004496"/>
    </source>
</evidence>
<evidence type="ECO:0000256" key="3">
    <source>
        <dbReference type="ARBA" id="ARBA00022490"/>
    </source>
</evidence>
<dbReference type="EMBL" id="CM014093">
    <property type="protein sequence ID" value="TKS84054.1"/>
    <property type="molecule type" value="Genomic_DNA"/>
</dbReference>
<accession>A0A4U5V820</accession>
<protein>
    <submittedName>
        <fullName evidence="7">WD repeat-containing protein 34</fullName>
    </submittedName>
</protein>
<dbReference type="SUPFAM" id="SSF50978">
    <property type="entry name" value="WD40 repeat-like"/>
    <property type="match status" value="1"/>
</dbReference>
<dbReference type="Proteomes" id="UP000298787">
    <property type="component" value="Chromosome 16"/>
</dbReference>
<comment type="subcellular location">
    <subcellularLocation>
        <location evidence="1">Cytoplasm</location>
    </subcellularLocation>
</comment>
<dbReference type="SUPFAM" id="SSF143113">
    <property type="entry name" value="NAP-like"/>
    <property type="match status" value="1"/>
</dbReference>
<evidence type="ECO:0000256" key="6">
    <source>
        <dbReference type="SAM" id="MobiDB-lite"/>
    </source>
</evidence>
<dbReference type="GO" id="GO:0005868">
    <property type="term" value="C:cytoplasmic dynein complex"/>
    <property type="evidence" value="ECO:0007669"/>
    <property type="project" value="TreeGrafter"/>
</dbReference>
<dbReference type="GO" id="GO:0045504">
    <property type="term" value="F:dynein heavy chain binding"/>
    <property type="evidence" value="ECO:0007669"/>
    <property type="project" value="TreeGrafter"/>
</dbReference>
<dbReference type="GO" id="GO:0097014">
    <property type="term" value="C:ciliary plasm"/>
    <property type="evidence" value="ECO:0007669"/>
    <property type="project" value="TreeGrafter"/>
</dbReference>
<proteinExistence type="inferred from homology"/>
<comment type="similarity">
    <text evidence="2">Belongs to the nucleosome assembly protein (NAP) family.</text>
</comment>
<dbReference type="InterPro" id="IPR037231">
    <property type="entry name" value="NAP-like_sf"/>
</dbReference>
<dbReference type="GO" id="GO:0006334">
    <property type="term" value="P:nucleosome assembly"/>
    <property type="evidence" value="ECO:0007669"/>
    <property type="project" value="InterPro"/>
</dbReference>
<keyword evidence="4" id="KW-0853">WD repeat</keyword>
<evidence type="ECO:0000313" key="8">
    <source>
        <dbReference type="Proteomes" id="UP000298787"/>
    </source>
</evidence>
<dbReference type="InterPro" id="IPR015943">
    <property type="entry name" value="WD40/YVTN_repeat-like_dom_sf"/>
</dbReference>
<dbReference type="FunFam" id="2.130.10.10:FF:000283">
    <property type="entry name" value="WD repeat domain 34"/>
    <property type="match status" value="1"/>
</dbReference>
<evidence type="ECO:0000256" key="4">
    <source>
        <dbReference type="ARBA" id="ARBA00022574"/>
    </source>
</evidence>
<dbReference type="SMART" id="SM00320">
    <property type="entry name" value="WD40"/>
    <property type="match status" value="6"/>
</dbReference>
<dbReference type="GO" id="GO:0005634">
    <property type="term" value="C:nucleus"/>
    <property type="evidence" value="ECO:0007669"/>
    <property type="project" value="InterPro"/>
</dbReference>
<dbReference type="Gene3D" id="1.20.5.1500">
    <property type="match status" value="1"/>
</dbReference>
<keyword evidence="5" id="KW-0677">Repeat</keyword>
<evidence type="ECO:0000313" key="7">
    <source>
        <dbReference type="EMBL" id="TKS84054.1"/>
    </source>
</evidence>
<dbReference type="FunFam" id="3.30.1120.90:FF:000002">
    <property type="entry name" value="Testis-specific Y-encoded-like protein 2"/>
    <property type="match status" value="1"/>
</dbReference>
<name>A0A4U5V820_COLLU</name>
<dbReference type="PANTHER" id="PTHR12442">
    <property type="entry name" value="DYNEIN INTERMEDIATE CHAIN"/>
    <property type="match status" value="1"/>
</dbReference>
<feature type="region of interest" description="Disordered" evidence="6">
    <location>
        <begin position="119"/>
        <end position="159"/>
    </location>
</feature>
<dbReference type="FunFam" id="2.130.10.10:FF:001469">
    <property type="entry name" value="WD repeat domain 34"/>
    <property type="match status" value="1"/>
</dbReference>
<dbReference type="InterPro" id="IPR001680">
    <property type="entry name" value="WD40_rpt"/>
</dbReference>
<feature type="region of interest" description="Disordered" evidence="6">
    <location>
        <begin position="198"/>
        <end position="237"/>
    </location>
</feature>
<dbReference type="InterPro" id="IPR036322">
    <property type="entry name" value="WD40_repeat_dom_sf"/>
</dbReference>
<dbReference type="Pfam" id="PF00400">
    <property type="entry name" value="WD40"/>
    <property type="match status" value="1"/>
</dbReference>
<evidence type="ECO:0000256" key="5">
    <source>
        <dbReference type="ARBA" id="ARBA00022737"/>
    </source>
</evidence>
<feature type="compositionally biased region" description="Basic and acidic residues" evidence="6">
    <location>
        <begin position="129"/>
        <end position="141"/>
    </location>
</feature>
<sequence length="751" mass="83154">MCWYARGEAPVELVLCSLNEQASEEILKVEQKYNKLRQPFFQKRSELIAKIPNFWVTTFVNHPQVSALLGEEDEEALHYLSRVEVTEFEDIKSGYRIDFYFDENPYFENKALSKEFNVNESGDPVSKSTEIKWKAGKDLTKRTGQTPNKAGKKRQHEEPESFFTWFTDHSDAGADELGEVIKDDIWPNPLQYYLVPDMEDEEGDGDDDDEEEGLEDIDEGEEEEGEDEDEDGEGEDGECELNITVTMFADEDLDSVSVQSTWRKSQQSVQESRGCQTSTVHSAEAEVQTTLVTISSTQTEPQYQTTEQLLQQNQDEPEPLGLKDFLQRVEDIVIRELVRNARSHAFDGFQVNLEDHSNLVSCFHCLQHPSAIEQGLHVTSLSWSCTGSVVACAYGRVDDGDWNTERSYVCTWNLDRRGLNPKQADLVIDVPTAVTVLCFHPNWPALIAGGLYSGEVVVWDTSRTQDPVLVQSGMSADSHREPVYQVAWVPLEKKGEFGVLSACSGGRVLLWLVDSDQGKLILNAAYALVRQQLPHSSSSCFKARGSSTVGVTTIALSPWDSDTFLVGSEGGLLLRCSFSSQTPAEAPSEGQSVTPRAPAVFSFRARSGPVHSIHCSPFHRNLFVSAGTDGLAHLHSLLQANPLLSLRVSDSYVFQVQWSPTRPLVFAAATGQGEVQIFDLGRRSQRPAATIEQGGVGQAATCLAFNSQNPHLLAVGKMDGTVGVWQLSADLTEQSPKESSQLEQIANQVAG</sequence>
<dbReference type="AlphaFoldDB" id="A0A4U5V820"/>
<keyword evidence="3" id="KW-0963">Cytoplasm</keyword>
<dbReference type="Pfam" id="PF00956">
    <property type="entry name" value="NAP"/>
    <property type="match status" value="1"/>
</dbReference>
<organism evidence="7 8">
    <name type="scientific">Collichthys lucidus</name>
    <name type="common">Big head croaker</name>
    <name type="synonym">Sciaena lucida</name>
    <dbReference type="NCBI Taxonomy" id="240159"/>
    <lineage>
        <taxon>Eukaryota</taxon>
        <taxon>Metazoa</taxon>
        <taxon>Chordata</taxon>
        <taxon>Craniata</taxon>
        <taxon>Vertebrata</taxon>
        <taxon>Euteleostomi</taxon>
        <taxon>Actinopterygii</taxon>
        <taxon>Neopterygii</taxon>
        <taxon>Teleostei</taxon>
        <taxon>Neoteleostei</taxon>
        <taxon>Acanthomorphata</taxon>
        <taxon>Eupercaria</taxon>
        <taxon>Sciaenidae</taxon>
        <taxon>Collichthys</taxon>
    </lineage>
</organism>
<dbReference type="PANTHER" id="PTHR12442:SF26">
    <property type="entry name" value="CYTOPLASMIC DYNEIN 2 INTERMEDIATE CHAIN 2"/>
    <property type="match status" value="1"/>
</dbReference>
<dbReference type="InterPro" id="IPR050687">
    <property type="entry name" value="Dynein_IC"/>
</dbReference>
<dbReference type="Gene3D" id="3.30.1120.90">
    <property type="entry name" value="Nucleosome assembly protein"/>
    <property type="match status" value="1"/>
</dbReference>
<dbReference type="GO" id="GO:0045503">
    <property type="term" value="F:dynein light chain binding"/>
    <property type="evidence" value="ECO:0007669"/>
    <property type="project" value="TreeGrafter"/>
</dbReference>
<gene>
    <name evidence="7" type="ORF">D9C73_019179</name>
</gene>
<dbReference type="Gene3D" id="2.130.10.10">
    <property type="entry name" value="YVTN repeat-like/Quinoprotein amine dehydrogenase"/>
    <property type="match status" value="2"/>
</dbReference>
<reference evidence="7 8" key="1">
    <citation type="submission" date="2019-01" db="EMBL/GenBank/DDBJ databases">
        <title>Genome Assembly of Collichthys lucidus.</title>
        <authorList>
            <person name="Cai M."/>
            <person name="Xiao S."/>
        </authorList>
    </citation>
    <scope>NUCLEOTIDE SEQUENCE [LARGE SCALE GENOMIC DNA]</scope>
    <source>
        <strain evidence="7">JT15FE1705JMU</strain>
        <tissue evidence="7">Muscle</tissue>
    </source>
</reference>
<dbReference type="InterPro" id="IPR002164">
    <property type="entry name" value="NAP_family"/>
</dbReference>